<evidence type="ECO:0000256" key="2">
    <source>
        <dbReference type="ARBA" id="ARBA00022670"/>
    </source>
</evidence>
<dbReference type="InterPro" id="IPR005151">
    <property type="entry name" value="Tail-specific_protease"/>
</dbReference>
<dbReference type="HOGENOM" id="CLU_016199_1_0_6"/>
<dbReference type="FunFam" id="3.90.226.10:FF:000090">
    <property type="entry name" value="Tail-specific protease"/>
    <property type="match status" value="1"/>
</dbReference>
<dbReference type="InterPro" id="IPR029045">
    <property type="entry name" value="ClpP/crotonase-like_dom_sf"/>
</dbReference>
<dbReference type="Pfam" id="PF00595">
    <property type="entry name" value="PDZ"/>
    <property type="match status" value="1"/>
</dbReference>
<dbReference type="PANTHER" id="PTHR32060">
    <property type="entry name" value="TAIL-SPECIFIC PROTEASE"/>
    <property type="match status" value="1"/>
</dbReference>
<dbReference type="EMBL" id="JH611156">
    <property type="protein sequence ID" value="EJP72314.1"/>
    <property type="molecule type" value="Genomic_DNA"/>
</dbReference>
<evidence type="ECO:0000313" key="8">
    <source>
        <dbReference type="Proteomes" id="UP000010305"/>
    </source>
</evidence>
<dbReference type="GO" id="GO:0006508">
    <property type="term" value="P:proteolysis"/>
    <property type="evidence" value="ECO:0007669"/>
    <property type="project" value="UniProtKB-KW"/>
</dbReference>
<evidence type="ECO:0000256" key="4">
    <source>
        <dbReference type="ARBA" id="ARBA00022825"/>
    </source>
</evidence>
<dbReference type="CDD" id="cd07560">
    <property type="entry name" value="Peptidase_S41_CPP"/>
    <property type="match status" value="1"/>
</dbReference>
<dbReference type="Pfam" id="PF11818">
    <property type="entry name" value="DUF3340"/>
    <property type="match status" value="1"/>
</dbReference>
<dbReference type="SMART" id="SM00228">
    <property type="entry name" value="PDZ"/>
    <property type="match status" value="1"/>
</dbReference>
<evidence type="ECO:0000259" key="6">
    <source>
        <dbReference type="PROSITE" id="PS50106"/>
    </source>
</evidence>
<evidence type="ECO:0000256" key="1">
    <source>
        <dbReference type="ARBA" id="ARBA00009179"/>
    </source>
</evidence>
<dbReference type="CDD" id="cd06782">
    <property type="entry name" value="cpPDZ_CPP-like"/>
    <property type="match status" value="1"/>
</dbReference>
<comment type="similarity">
    <text evidence="1 5">Belongs to the peptidase S41A family.</text>
</comment>
<evidence type="ECO:0000256" key="5">
    <source>
        <dbReference type="RuleBase" id="RU004404"/>
    </source>
</evidence>
<dbReference type="STRING" id="1123866.NT01SARS_0812"/>
<dbReference type="GO" id="GO:0008236">
    <property type="term" value="F:serine-type peptidase activity"/>
    <property type="evidence" value="ECO:0007669"/>
    <property type="project" value="UniProtKB-KW"/>
</dbReference>
<accession>J4KS95</accession>
<dbReference type="InterPro" id="IPR040573">
    <property type="entry name" value="TSP_N"/>
</dbReference>
<dbReference type="NCBIfam" id="TIGR00225">
    <property type="entry name" value="prc"/>
    <property type="match status" value="1"/>
</dbReference>
<feature type="domain" description="PDZ" evidence="6">
    <location>
        <begin position="226"/>
        <end position="295"/>
    </location>
</feature>
<gene>
    <name evidence="7" type="ORF">NT01SARS_0812</name>
</gene>
<dbReference type="SMART" id="SM00245">
    <property type="entry name" value="TSPc"/>
    <property type="match status" value="1"/>
</dbReference>
<dbReference type="GO" id="GO:0007165">
    <property type="term" value="P:signal transduction"/>
    <property type="evidence" value="ECO:0007669"/>
    <property type="project" value="TreeGrafter"/>
</dbReference>
<dbReference type="MEROPS" id="S41.001"/>
<dbReference type="InterPro" id="IPR004447">
    <property type="entry name" value="Peptidase_S41A"/>
</dbReference>
<reference evidence="7 8" key="1">
    <citation type="journal article" date="2012" name="ISME J.">
        <title>Genomic insights to SAR86, an abundant and uncultivated marine bacterial lineage.</title>
        <authorList>
            <person name="Dupont C.L."/>
            <person name="Rusch D.B."/>
            <person name="Yooseph S."/>
            <person name="Lombardo M.J."/>
            <person name="Richter R.A."/>
            <person name="Valas R."/>
            <person name="Novotny M."/>
            <person name="Yee-Greenbaum J."/>
            <person name="Selengut J.D."/>
            <person name="Haft D.H."/>
            <person name="Halpern A.L."/>
            <person name="Lasken R.S."/>
            <person name="Nealson K."/>
            <person name="Friedman R."/>
            <person name="Venter J.C."/>
        </authorList>
    </citation>
    <scope>NUCLEOTIDE SEQUENCE [LARGE SCALE GENOMIC DNA]</scope>
</reference>
<dbReference type="AlphaFoldDB" id="J4KS95"/>
<protein>
    <submittedName>
        <fullName evidence="7">Peptidase, S41 family</fullName>
    </submittedName>
</protein>
<dbReference type="GO" id="GO:0004175">
    <property type="term" value="F:endopeptidase activity"/>
    <property type="evidence" value="ECO:0007669"/>
    <property type="project" value="TreeGrafter"/>
</dbReference>
<dbReference type="SUPFAM" id="SSF50156">
    <property type="entry name" value="PDZ domain-like"/>
    <property type="match status" value="1"/>
</dbReference>
<dbReference type="PANTHER" id="PTHR32060:SF22">
    <property type="entry name" value="CARBOXYL-TERMINAL-PROCESSING PEPTIDASE 3, CHLOROPLASTIC"/>
    <property type="match status" value="1"/>
</dbReference>
<organism evidence="7 8">
    <name type="scientific">SAR86 cluster bacterium SAR86A</name>
    <dbReference type="NCBI Taxonomy" id="1123866"/>
    <lineage>
        <taxon>Bacteria</taxon>
        <taxon>Pseudomonadati</taxon>
        <taxon>Pseudomonadota</taxon>
        <taxon>Gammaproteobacteria</taxon>
        <taxon>SAR86 cluster</taxon>
    </lineage>
</organism>
<dbReference type="InterPro" id="IPR036034">
    <property type="entry name" value="PDZ_sf"/>
</dbReference>
<dbReference type="Proteomes" id="UP000010305">
    <property type="component" value="Unassembled WGS sequence"/>
</dbReference>
<dbReference type="Gene3D" id="3.90.226.10">
    <property type="entry name" value="2-enoyl-CoA Hydratase, Chain A, domain 1"/>
    <property type="match status" value="1"/>
</dbReference>
<dbReference type="Pfam" id="PF17804">
    <property type="entry name" value="TSP_NTD"/>
    <property type="match status" value="1"/>
</dbReference>
<sequence>MYFFCSILFIFSLAVSSDSYKSIEVSEVKENLSNEIFKKLSREHYVKNFDKTDFNKNYINAVFKRLDEDKKYFIQNEVDSFIKESKYETNNFDIALAYKIINLYFERLIDFSSFQIDLLENYNFDFDREEFLDIYTDDNIWQEDLSQLKALWRLETKNDLLVSMLSDSVSEDPKIDIIKRYKNRIRRINQQKEEDIFSLAVNILSNQFDPHSSYLSPRSAEDFDMNMSLKLSGIGALLGVEDDYTKVISLVPGGPAEKSGKIKPEDRISKIKQGDEDEFIDVVGWRIDEVVDLIRGEIDTELQIEFISFDSDIDNRKIVTLKREEVKLEDRAAQSQVFEMNDNKIGVIDLPSFYIDFEEYANRNSDYRSSSKDIRNILNKFNEDNVDAVVLDLRNNGGGALIEANKIIGLFVSSGPTVQVKQKRGYIQPYGDSRAVQVWNKPLVVLVNRYSASASEIVAGAIQDYRRGLIIGQRTFGKGTVQSLENLSQGQIKITESKYYRVNGMSTQNKGVKPDIELPVTWDIESVGESSFPTALEWDVIRPYRHKKFSINSEVIEDVIKLHNDRLAYEPNLNYLKEVRKRYDLNKDKKLLSLNLEDRKTQKILRREWLLSVENKRRSSIGLEAFASYDELNDFNKENEDTSNTSNRIDLINDFQLIESTKIVNDFLNLEKEKIITMIN</sequence>
<dbReference type="GO" id="GO:0030288">
    <property type="term" value="C:outer membrane-bounded periplasmic space"/>
    <property type="evidence" value="ECO:0007669"/>
    <property type="project" value="TreeGrafter"/>
</dbReference>
<name>J4KS95_9GAMM</name>
<keyword evidence="3 5" id="KW-0378">Hydrolase</keyword>
<evidence type="ECO:0000256" key="3">
    <source>
        <dbReference type="ARBA" id="ARBA00022801"/>
    </source>
</evidence>
<proteinExistence type="inferred from homology"/>
<keyword evidence="4 5" id="KW-0720">Serine protease</keyword>
<dbReference type="InterPro" id="IPR020992">
    <property type="entry name" value="Tail_Prtase_C"/>
</dbReference>
<dbReference type="InterPro" id="IPR001478">
    <property type="entry name" value="PDZ"/>
</dbReference>
<evidence type="ECO:0000313" key="7">
    <source>
        <dbReference type="EMBL" id="EJP72314.1"/>
    </source>
</evidence>
<dbReference type="Pfam" id="PF03572">
    <property type="entry name" value="Peptidase_S41"/>
    <property type="match status" value="1"/>
</dbReference>
<dbReference type="SUPFAM" id="SSF52096">
    <property type="entry name" value="ClpP/crotonase"/>
    <property type="match status" value="1"/>
</dbReference>
<dbReference type="Gene3D" id="2.30.42.10">
    <property type="match status" value="1"/>
</dbReference>
<keyword evidence="2 5" id="KW-0645">Protease</keyword>
<dbReference type="PROSITE" id="PS50106">
    <property type="entry name" value="PDZ"/>
    <property type="match status" value="1"/>
</dbReference>